<dbReference type="RefSeq" id="WP_216802095.1">
    <property type="nucleotide sequence ID" value="NZ_CP076723.1"/>
</dbReference>
<dbReference type="Pfam" id="PF23562">
    <property type="entry name" value="AMP-binding_C_3"/>
    <property type="match status" value="1"/>
</dbReference>
<dbReference type="PANTHER" id="PTHR43272">
    <property type="entry name" value="LONG-CHAIN-FATTY-ACID--COA LIGASE"/>
    <property type="match status" value="1"/>
</dbReference>
<dbReference type="Pfam" id="PF00501">
    <property type="entry name" value="AMP-binding"/>
    <property type="match status" value="1"/>
</dbReference>
<evidence type="ECO:0000313" key="6">
    <source>
        <dbReference type="Proteomes" id="UP000683557"/>
    </source>
</evidence>
<sequence length="603" mass="68774">MEKVPFKSIPDLLRHQANRLDAKLAVKYRKQGNWVTLSYSQLFNRSLMVARGLRKLGVRPGDKIAILSENRVGWIIADMGILCAGAVTVPVYPTNTPEQVEYTLNHSDARIVFISGKWQYRKLLKIKDAIPMVQLVVSFERFLGEPSLPLTTFYQLSEIDDPISDEERQELSAVIDGIAPESLMTVIYTSGTTGIPKGVMLSHRNIIFDVFATIEKAAVLEEGEVFLSFLPLSHVLERCTGYYLPMAQGAMIAFADSIEKIAENMLEIQPTIMVCVPRLFEKIHSRIYEHVHQLSLYKRKLFRSVLAIGRRYVHARYIEKKVSLWLALQHALADRIVFSKLRQRFGNNLKFCSSGGAPLDREINEFFWSIGVPILEGYGLTETSPVLCNNTFEALRFGSVGTPLEKTEFRVDDDGELLVRGPQVMLGYYKDEAATREAFSDGWLRTGDIGRLEQGFVVITDRKKDLIVTAGGKNIAPQPIENLLKRDKYISQAYVYGDKRPYLTALLVPTLEKLLEFAREKRIVYTDLEELVVHEPVVELYRQRVEAVNAELAHYETIKHFVLLPRDFTLESGELTPTLKVKRRVISERYKDMIERMYTVAEN</sequence>
<feature type="domain" description="AMP-dependent synthetase/ligase" evidence="4">
    <location>
        <begin position="14"/>
        <end position="429"/>
    </location>
</feature>
<dbReference type="CDD" id="cd05907">
    <property type="entry name" value="VL_LC_FACS_like"/>
    <property type="match status" value="1"/>
</dbReference>
<gene>
    <name evidence="5" type="ORF">KP004_09615</name>
</gene>
<evidence type="ECO:0000256" key="1">
    <source>
        <dbReference type="ARBA" id="ARBA00022598"/>
    </source>
</evidence>
<evidence type="ECO:0000256" key="3">
    <source>
        <dbReference type="ARBA" id="ARBA00023098"/>
    </source>
</evidence>
<evidence type="ECO:0000313" key="5">
    <source>
        <dbReference type="EMBL" id="QWV95404.1"/>
    </source>
</evidence>
<proteinExistence type="predicted"/>
<protein>
    <submittedName>
        <fullName evidence="5">Long-chain fatty acid--CoA ligase</fullName>
    </submittedName>
</protein>
<evidence type="ECO:0000256" key="2">
    <source>
        <dbReference type="ARBA" id="ARBA00022832"/>
    </source>
</evidence>
<keyword evidence="2" id="KW-0276">Fatty acid metabolism</keyword>
<dbReference type="InterPro" id="IPR000873">
    <property type="entry name" value="AMP-dep_synth/lig_dom"/>
</dbReference>
<keyword evidence="1 5" id="KW-0436">Ligase</keyword>
<keyword evidence="6" id="KW-1185">Reference proteome</keyword>
<dbReference type="EMBL" id="CP076723">
    <property type="protein sequence ID" value="QWV95404.1"/>
    <property type="molecule type" value="Genomic_DNA"/>
</dbReference>
<dbReference type="GO" id="GO:0016874">
    <property type="term" value="F:ligase activity"/>
    <property type="evidence" value="ECO:0007669"/>
    <property type="project" value="UniProtKB-KW"/>
</dbReference>
<reference evidence="5 6" key="1">
    <citation type="submission" date="2021-06" db="EMBL/GenBank/DDBJ databases">
        <title>Gemonas diversity in paddy soil.</title>
        <authorList>
            <person name="Liu G."/>
        </authorList>
    </citation>
    <scope>NUCLEOTIDE SEQUENCE [LARGE SCALE GENOMIC DNA]</scope>
    <source>
        <strain evidence="5 6">RG10</strain>
    </source>
</reference>
<dbReference type="PROSITE" id="PS00455">
    <property type="entry name" value="AMP_BINDING"/>
    <property type="match status" value="1"/>
</dbReference>
<dbReference type="InterPro" id="IPR020845">
    <property type="entry name" value="AMP-binding_CS"/>
</dbReference>
<keyword evidence="3" id="KW-0443">Lipid metabolism</keyword>
<accession>A0ABX8JAE1</accession>
<name>A0ABX8JAE1_9BACT</name>
<dbReference type="PANTHER" id="PTHR43272:SF32">
    <property type="entry name" value="AMP-DEPENDENT SYNTHETASE_LIGASE DOMAIN-CONTAINING PROTEIN"/>
    <property type="match status" value="1"/>
</dbReference>
<dbReference type="Proteomes" id="UP000683557">
    <property type="component" value="Chromosome"/>
</dbReference>
<evidence type="ECO:0000259" key="4">
    <source>
        <dbReference type="Pfam" id="PF00501"/>
    </source>
</evidence>
<organism evidence="5 6">
    <name type="scientific">Geomonas oryzisoli</name>
    <dbReference type="NCBI Taxonomy" id="2847992"/>
    <lineage>
        <taxon>Bacteria</taxon>
        <taxon>Pseudomonadati</taxon>
        <taxon>Thermodesulfobacteriota</taxon>
        <taxon>Desulfuromonadia</taxon>
        <taxon>Geobacterales</taxon>
        <taxon>Geobacteraceae</taxon>
        <taxon>Geomonas</taxon>
    </lineage>
</organism>